<gene>
    <name evidence="8" type="ORF">NH26_24345</name>
</gene>
<dbReference type="PROSITE" id="PS51257">
    <property type="entry name" value="PROKAR_LIPOPROTEIN"/>
    <property type="match status" value="1"/>
</dbReference>
<evidence type="ECO:0000313" key="9">
    <source>
        <dbReference type="Proteomes" id="UP000179797"/>
    </source>
</evidence>
<dbReference type="EMBL" id="JRYR02000002">
    <property type="protein sequence ID" value="OHX64697.1"/>
    <property type="molecule type" value="Genomic_DNA"/>
</dbReference>
<keyword evidence="9" id="KW-1185">Reference proteome</keyword>
<feature type="domain" description="RagB/SusD" evidence="6">
    <location>
        <begin position="287"/>
        <end position="578"/>
    </location>
</feature>
<evidence type="ECO:0000313" key="8">
    <source>
        <dbReference type="EMBL" id="OHX64697.1"/>
    </source>
</evidence>
<dbReference type="Proteomes" id="UP000179797">
    <property type="component" value="Unassembled WGS sequence"/>
</dbReference>
<comment type="similarity">
    <text evidence="2">Belongs to the SusD family.</text>
</comment>
<dbReference type="InterPro" id="IPR011990">
    <property type="entry name" value="TPR-like_helical_dom_sf"/>
</dbReference>
<protein>
    <recommendedName>
        <fullName evidence="10">RagB/SusD family nutrient uptake outer membrane protein</fullName>
    </recommendedName>
</protein>
<dbReference type="STRING" id="915059.NH26_24345"/>
<evidence type="ECO:0000256" key="4">
    <source>
        <dbReference type="ARBA" id="ARBA00023136"/>
    </source>
</evidence>
<comment type="subcellular location">
    <subcellularLocation>
        <location evidence="1">Cell outer membrane</location>
    </subcellularLocation>
</comment>
<dbReference type="InterPro" id="IPR033985">
    <property type="entry name" value="SusD-like_N"/>
</dbReference>
<evidence type="ECO:0000256" key="5">
    <source>
        <dbReference type="ARBA" id="ARBA00023237"/>
    </source>
</evidence>
<dbReference type="Pfam" id="PF14322">
    <property type="entry name" value="SusD-like_3"/>
    <property type="match status" value="1"/>
</dbReference>
<dbReference type="SUPFAM" id="SSF48452">
    <property type="entry name" value="TPR-like"/>
    <property type="match status" value="1"/>
</dbReference>
<keyword evidence="3" id="KW-0732">Signal</keyword>
<reference evidence="8 9" key="1">
    <citation type="journal article" date="2012" name="Int. J. Syst. Evol. Microbiol.">
        <title>Flammeovirga pacifica sp. nov., isolated from deep-sea sediment.</title>
        <authorList>
            <person name="Xu H."/>
            <person name="Fu Y."/>
            <person name="Yang N."/>
            <person name="Ding Z."/>
            <person name="Lai Q."/>
            <person name="Zeng R."/>
        </authorList>
    </citation>
    <scope>NUCLEOTIDE SEQUENCE [LARGE SCALE GENOMIC DNA]</scope>
    <source>
        <strain evidence="9">DSM 24597 / LMG 26175 / WPAGA1</strain>
    </source>
</reference>
<sequence length="578" mass="66810">MKMKKLIILLLGLGLFSCERFLDRSPDQGVTESEVFTNYESYRAFNDQLYAYLDDYFDWRRRFDSGSFSDETENNSNWTVQNDMNAGGFYSKPGNAQQHEIGWEMSSHGIGSRSPVIANGFQAIRAANISIERIELLEDATQQQIDELLGQAYFMRAWHYFQILTRWGGMPEMSASFTPDTDFNLPRRNFVESAEDCLNDLDMAFELLPIKWELNQLGRVTKGSALGLKEMIQLYMASPLMQQHSGNSATYNHELLKAAMKTQGDLFRNAGEYGIALLNGNNYRDIFYSEFEPANSEYIFWRHTGVRSAQDVKNHFIPQSYGGANATTGPTQNTVDRYEMITGLPISDPDSGYDPSNPYENRDPRFYNNVLYDGAPWGMNGETQLYIETYTDGREDKLPINQRSLTGYFVKKYWPEGSNRWENRYGMHYMPWVFIRYAQVYLDFAEAANEVYGPTAAAPETGISAVQAINIIRNRVGMPDVNAKYTSSKEAFRDRIRNERAVELCFEGHRWFDSRRWKTADQDYKTLRKVVITKNGDDATYEYPEIPNARNFTERNYWYPIPLEEVSKNENFTQNPGW</sequence>
<organism evidence="8 9">
    <name type="scientific">Flammeovirga pacifica</name>
    <dbReference type="NCBI Taxonomy" id="915059"/>
    <lineage>
        <taxon>Bacteria</taxon>
        <taxon>Pseudomonadati</taxon>
        <taxon>Bacteroidota</taxon>
        <taxon>Cytophagia</taxon>
        <taxon>Cytophagales</taxon>
        <taxon>Flammeovirgaceae</taxon>
        <taxon>Flammeovirga</taxon>
    </lineage>
</organism>
<dbReference type="Gene3D" id="1.25.40.390">
    <property type="match status" value="1"/>
</dbReference>
<name>A0A1S1YUJ2_FLAPC</name>
<evidence type="ECO:0000256" key="2">
    <source>
        <dbReference type="ARBA" id="ARBA00006275"/>
    </source>
</evidence>
<dbReference type="Pfam" id="PF07980">
    <property type="entry name" value="SusD_RagB"/>
    <property type="match status" value="1"/>
</dbReference>
<evidence type="ECO:0000256" key="1">
    <source>
        <dbReference type="ARBA" id="ARBA00004442"/>
    </source>
</evidence>
<proteinExistence type="inferred from homology"/>
<dbReference type="GO" id="GO:0009279">
    <property type="term" value="C:cell outer membrane"/>
    <property type="evidence" value="ECO:0007669"/>
    <property type="project" value="UniProtKB-SubCell"/>
</dbReference>
<evidence type="ECO:0008006" key="10">
    <source>
        <dbReference type="Google" id="ProtNLM"/>
    </source>
</evidence>
<keyword evidence="4" id="KW-0472">Membrane</keyword>
<evidence type="ECO:0000259" key="7">
    <source>
        <dbReference type="Pfam" id="PF14322"/>
    </source>
</evidence>
<evidence type="ECO:0000256" key="3">
    <source>
        <dbReference type="ARBA" id="ARBA00022729"/>
    </source>
</evidence>
<dbReference type="AlphaFoldDB" id="A0A1S1YUJ2"/>
<accession>A0A1S1YUJ2</accession>
<dbReference type="InterPro" id="IPR012944">
    <property type="entry name" value="SusD_RagB_dom"/>
</dbReference>
<evidence type="ECO:0000259" key="6">
    <source>
        <dbReference type="Pfam" id="PF07980"/>
    </source>
</evidence>
<keyword evidence="5" id="KW-0998">Cell outer membrane</keyword>
<comment type="caution">
    <text evidence="8">The sequence shown here is derived from an EMBL/GenBank/DDBJ whole genome shotgun (WGS) entry which is preliminary data.</text>
</comment>
<feature type="domain" description="SusD-like N-terminal" evidence="7">
    <location>
        <begin position="118"/>
        <end position="227"/>
    </location>
</feature>